<feature type="domain" description="CusB-like barrel-sandwich hybrid" evidence="4">
    <location>
        <begin position="110"/>
        <end position="235"/>
    </location>
</feature>
<dbReference type="GO" id="GO:0016020">
    <property type="term" value="C:membrane"/>
    <property type="evidence" value="ECO:0007669"/>
    <property type="project" value="InterPro"/>
</dbReference>
<dbReference type="InterPro" id="IPR006143">
    <property type="entry name" value="RND_pump_MFP"/>
</dbReference>
<organism evidence="7 8">
    <name type="scientific">Chryseobacterium koreense CCUG 49689</name>
    <dbReference type="NCBI Taxonomy" id="1304281"/>
    <lineage>
        <taxon>Bacteria</taxon>
        <taxon>Pseudomonadati</taxon>
        <taxon>Bacteroidota</taxon>
        <taxon>Flavobacteriia</taxon>
        <taxon>Flavobacteriales</taxon>
        <taxon>Weeksellaceae</taxon>
        <taxon>Chryseobacterium group</taxon>
        <taxon>Chryseobacterium</taxon>
    </lineage>
</organism>
<dbReference type="SUPFAM" id="SSF111369">
    <property type="entry name" value="HlyD-like secretion proteins"/>
    <property type="match status" value="1"/>
</dbReference>
<dbReference type="AlphaFoldDB" id="A0A0J7LMX9"/>
<evidence type="ECO:0000259" key="3">
    <source>
        <dbReference type="Pfam" id="PF19335"/>
    </source>
</evidence>
<dbReference type="RefSeq" id="WP_048500310.1">
    <property type="nucleotide sequence ID" value="NZ_LFNG01000018.1"/>
</dbReference>
<dbReference type="PANTHER" id="PTHR30097:SF15">
    <property type="entry name" value="CATION EFFLUX SYSTEM PROTEIN CUSB"/>
    <property type="match status" value="1"/>
</dbReference>
<dbReference type="GO" id="GO:0022857">
    <property type="term" value="F:transmembrane transporter activity"/>
    <property type="evidence" value="ECO:0007669"/>
    <property type="project" value="InterPro"/>
</dbReference>
<proteinExistence type="inferred from homology"/>
<keyword evidence="2" id="KW-0813">Transport</keyword>
<dbReference type="PATRIC" id="fig|1304281.5.peg.2604"/>
<reference evidence="7 8" key="1">
    <citation type="journal article" date="2004" name="Int. J. Syst. Evol. Microbiol.">
        <title>Kaistella koreensis gen. nov., sp. nov., a novel member of the Chryseobacterium-Bergeyella-Riemerella branch.</title>
        <authorList>
            <person name="Kim M.K."/>
            <person name="Im W.T."/>
            <person name="Shin Y.K."/>
            <person name="Lim J.H."/>
            <person name="Kim S.H."/>
            <person name="Lee B.C."/>
            <person name="Park M.Y."/>
            <person name="Lee K.Y."/>
            <person name="Lee S.T."/>
        </authorList>
    </citation>
    <scope>NUCLEOTIDE SEQUENCE [LARGE SCALE GENOMIC DNA]</scope>
    <source>
        <strain evidence="7 8">CCUG 49689</strain>
    </source>
</reference>
<feature type="domain" description="Heavy metal binding" evidence="3">
    <location>
        <begin position="32"/>
        <end position="59"/>
    </location>
</feature>
<dbReference type="InterPro" id="IPR058790">
    <property type="entry name" value="BSH_CusB"/>
</dbReference>
<dbReference type="Proteomes" id="UP000035900">
    <property type="component" value="Unassembled WGS sequence"/>
</dbReference>
<evidence type="ECO:0000256" key="2">
    <source>
        <dbReference type="ARBA" id="ARBA00022448"/>
    </source>
</evidence>
<gene>
    <name evidence="7" type="ORF">ACM44_12100</name>
</gene>
<dbReference type="InterPro" id="IPR058792">
    <property type="entry name" value="Beta-barrel_RND_2"/>
</dbReference>
<feature type="domain" description="CusB-like beta-barrel" evidence="5">
    <location>
        <begin position="241"/>
        <end position="316"/>
    </location>
</feature>
<name>A0A0J7LMX9_9FLAO</name>
<dbReference type="InterPro" id="IPR051909">
    <property type="entry name" value="MFP_Cation_Efflux"/>
</dbReference>
<dbReference type="Pfam" id="PF25967">
    <property type="entry name" value="RND-MFP_C"/>
    <property type="match status" value="1"/>
</dbReference>
<dbReference type="STRING" id="1304281.ACM44_12100"/>
<protein>
    <submittedName>
        <fullName evidence="7">Copper transporter</fullName>
    </submittedName>
</protein>
<evidence type="ECO:0000256" key="1">
    <source>
        <dbReference type="ARBA" id="ARBA00009477"/>
    </source>
</evidence>
<dbReference type="GO" id="GO:0030288">
    <property type="term" value="C:outer membrane-bounded periplasmic space"/>
    <property type="evidence" value="ECO:0007669"/>
    <property type="project" value="TreeGrafter"/>
</dbReference>
<evidence type="ECO:0000313" key="7">
    <source>
        <dbReference type="EMBL" id="KMQ70450.1"/>
    </source>
</evidence>
<dbReference type="OrthoDB" id="998050at2"/>
<evidence type="ECO:0000259" key="4">
    <source>
        <dbReference type="Pfam" id="PF25919"/>
    </source>
</evidence>
<comment type="caution">
    <text evidence="7">The sequence shown here is derived from an EMBL/GenBank/DDBJ whole genome shotgun (WGS) entry which is preliminary data.</text>
</comment>
<feature type="domain" description="Multidrug resistance protein MdtA-like C-terminal permuted SH3" evidence="6">
    <location>
        <begin position="320"/>
        <end position="379"/>
    </location>
</feature>
<dbReference type="InterPro" id="IPR045800">
    <property type="entry name" value="HMBD"/>
</dbReference>
<dbReference type="PROSITE" id="PS51257">
    <property type="entry name" value="PROKAR_LIPOPROTEIN"/>
    <property type="match status" value="1"/>
</dbReference>
<accession>A0A0J7LMX9</accession>
<dbReference type="NCBIfam" id="TIGR01730">
    <property type="entry name" value="RND_mfp"/>
    <property type="match status" value="1"/>
</dbReference>
<keyword evidence="8" id="KW-1185">Reference proteome</keyword>
<dbReference type="InterPro" id="IPR058627">
    <property type="entry name" value="MdtA-like_C"/>
</dbReference>
<dbReference type="PANTHER" id="PTHR30097">
    <property type="entry name" value="CATION EFFLUX SYSTEM PROTEIN CUSB"/>
    <property type="match status" value="1"/>
</dbReference>
<evidence type="ECO:0000259" key="5">
    <source>
        <dbReference type="Pfam" id="PF25954"/>
    </source>
</evidence>
<sequence length="403" mass="44465">MKYIITVLAALVLLLSCSKKEETAHDHGDDMYYTCSMHPQIVSDKPGTCPICHMDLVKVKKNKNTDPNAVHLNDTQIQLGNIKTEKITEGSVGDHLTLTGTLNFNQYNMQSVSSRVMGRIEKLHYKNIGDYVPKGAPLAEIYSEELNNAKQEYLLALERRKVLSESTSIDFEQVVRSAKNKLLLWGMSEAQISALSRAKSAPTTTTIFSSAAGYITQLDIVEGDYVSEGGTIVTLANLSNLWAEAQVYSSQMPLINRQSKAIVQIPDLDNRTMTGKIDFTNPELVTDSRVNLIRISISNPDGTLKPGMPVYVTIEHPKRNSLTLPINAVIRDGKMATVWVKTDQNTYKSKMVTTGLEFDDQIEILSGLNAGEEVVTSGAYLLNSEYIFKTGADPMAGHDHGSM</sequence>
<dbReference type="Gene3D" id="2.40.30.170">
    <property type="match status" value="1"/>
</dbReference>
<dbReference type="Pfam" id="PF19335">
    <property type="entry name" value="HMBD"/>
    <property type="match status" value="1"/>
</dbReference>
<dbReference type="GO" id="GO:0060003">
    <property type="term" value="P:copper ion export"/>
    <property type="evidence" value="ECO:0007669"/>
    <property type="project" value="TreeGrafter"/>
</dbReference>
<dbReference type="Pfam" id="PF25919">
    <property type="entry name" value="BSH_CusB"/>
    <property type="match status" value="1"/>
</dbReference>
<evidence type="ECO:0000259" key="6">
    <source>
        <dbReference type="Pfam" id="PF25967"/>
    </source>
</evidence>
<dbReference type="GO" id="GO:0015679">
    <property type="term" value="P:plasma membrane copper ion transport"/>
    <property type="evidence" value="ECO:0007669"/>
    <property type="project" value="TreeGrafter"/>
</dbReference>
<dbReference type="Pfam" id="PF25954">
    <property type="entry name" value="Beta-barrel_RND_2"/>
    <property type="match status" value="1"/>
</dbReference>
<dbReference type="FunFam" id="2.40.30.170:FF:000010">
    <property type="entry name" value="Efflux RND transporter periplasmic adaptor subunit"/>
    <property type="match status" value="1"/>
</dbReference>
<dbReference type="Gene3D" id="2.40.420.20">
    <property type="match status" value="1"/>
</dbReference>
<evidence type="ECO:0000313" key="8">
    <source>
        <dbReference type="Proteomes" id="UP000035900"/>
    </source>
</evidence>
<comment type="similarity">
    <text evidence="1">Belongs to the membrane fusion protein (MFP) (TC 8.A.1) family.</text>
</comment>
<dbReference type="EMBL" id="LFNG01000018">
    <property type="protein sequence ID" value="KMQ70450.1"/>
    <property type="molecule type" value="Genomic_DNA"/>
</dbReference>
<dbReference type="GO" id="GO:0046914">
    <property type="term" value="F:transition metal ion binding"/>
    <property type="evidence" value="ECO:0007669"/>
    <property type="project" value="TreeGrafter"/>
</dbReference>